<proteinExistence type="predicted"/>
<name>A0ABR1IZ78_9AGAR</name>
<feature type="region of interest" description="Disordered" evidence="1">
    <location>
        <begin position="1"/>
        <end position="20"/>
    </location>
</feature>
<accession>A0ABR1IZ78</accession>
<dbReference type="Proteomes" id="UP001498398">
    <property type="component" value="Unassembled WGS sequence"/>
</dbReference>
<gene>
    <name evidence="2" type="ORF">VKT23_015923</name>
</gene>
<sequence>MGSSLPDDDGISRWRGSCPSTTLPELLLRATLSIASRDGRELLERSMADEEELRHIAK</sequence>
<keyword evidence="3" id="KW-1185">Reference proteome</keyword>
<protein>
    <submittedName>
        <fullName evidence="2">Uncharacterized protein</fullName>
    </submittedName>
</protein>
<evidence type="ECO:0000313" key="3">
    <source>
        <dbReference type="Proteomes" id="UP001498398"/>
    </source>
</evidence>
<reference evidence="2 3" key="1">
    <citation type="submission" date="2024-01" db="EMBL/GenBank/DDBJ databases">
        <title>A draft genome for the cacao thread blight pathogen Marasmiellus scandens.</title>
        <authorList>
            <person name="Baruah I.K."/>
            <person name="Leung J."/>
            <person name="Bukari Y."/>
            <person name="Amoako-Attah I."/>
            <person name="Meinhardt L.W."/>
            <person name="Bailey B.A."/>
            <person name="Cohen S.P."/>
        </authorList>
    </citation>
    <scope>NUCLEOTIDE SEQUENCE [LARGE SCALE GENOMIC DNA]</scope>
    <source>
        <strain evidence="2 3">GH-19</strain>
    </source>
</reference>
<comment type="caution">
    <text evidence="2">The sequence shown here is derived from an EMBL/GenBank/DDBJ whole genome shotgun (WGS) entry which is preliminary data.</text>
</comment>
<organism evidence="2 3">
    <name type="scientific">Marasmiellus scandens</name>
    <dbReference type="NCBI Taxonomy" id="2682957"/>
    <lineage>
        <taxon>Eukaryota</taxon>
        <taxon>Fungi</taxon>
        <taxon>Dikarya</taxon>
        <taxon>Basidiomycota</taxon>
        <taxon>Agaricomycotina</taxon>
        <taxon>Agaricomycetes</taxon>
        <taxon>Agaricomycetidae</taxon>
        <taxon>Agaricales</taxon>
        <taxon>Marasmiineae</taxon>
        <taxon>Omphalotaceae</taxon>
        <taxon>Marasmiellus</taxon>
    </lineage>
</organism>
<dbReference type="EMBL" id="JBANRG010000056">
    <property type="protein sequence ID" value="KAK7442979.1"/>
    <property type="molecule type" value="Genomic_DNA"/>
</dbReference>
<evidence type="ECO:0000256" key="1">
    <source>
        <dbReference type="SAM" id="MobiDB-lite"/>
    </source>
</evidence>
<evidence type="ECO:0000313" key="2">
    <source>
        <dbReference type="EMBL" id="KAK7442979.1"/>
    </source>
</evidence>